<evidence type="ECO:0000313" key="3">
    <source>
        <dbReference type="Proteomes" id="UP001152795"/>
    </source>
</evidence>
<comment type="caution">
    <text evidence="2">The sequence shown here is derived from an EMBL/GenBank/DDBJ whole genome shotgun (WGS) entry which is preliminary data.</text>
</comment>
<dbReference type="InterPro" id="IPR029380">
    <property type="entry name" value="FAM124"/>
</dbReference>
<reference evidence="2" key="1">
    <citation type="submission" date="2020-04" db="EMBL/GenBank/DDBJ databases">
        <authorList>
            <person name="Alioto T."/>
            <person name="Alioto T."/>
            <person name="Gomez Garrido J."/>
        </authorList>
    </citation>
    <scope>NUCLEOTIDE SEQUENCE</scope>
    <source>
        <strain evidence="2">A484AB</strain>
    </source>
</reference>
<dbReference type="EMBL" id="CACRXK020000795">
    <property type="protein sequence ID" value="CAB3984867.1"/>
    <property type="molecule type" value="Genomic_DNA"/>
</dbReference>
<evidence type="ECO:0000256" key="1">
    <source>
        <dbReference type="ARBA" id="ARBA00006440"/>
    </source>
</evidence>
<comment type="similarity">
    <text evidence="1">Belongs to the FAM124 family.</text>
</comment>
<dbReference type="Proteomes" id="UP001152795">
    <property type="component" value="Unassembled WGS sequence"/>
</dbReference>
<evidence type="ECO:0000313" key="2">
    <source>
        <dbReference type="EMBL" id="CAB3984867.1"/>
    </source>
</evidence>
<proteinExistence type="inferred from homology"/>
<dbReference type="InterPro" id="IPR046365">
    <property type="entry name" value="FAM124_dom"/>
</dbReference>
<sequence>MAHENALEGDRNLRFLLEDVPEERDEVDSVSKHVINFESGSSVYLPKYFIDSENHAVKKGTRRLRMVSQGILKKLGRNFPHHHDGVAALLTFKDEIGDEQAKKLPSLLSDVCNGLVVLYHSSNLAILHMEASSYTVLGDKILEGNGYKIQNIVVTHLEALSLDPLPSCFLELPTPKSNGETIQEEFSNVLVTFCGSFNYLRLREGNVPDLKPNIPPVCLKPSVSLTLLFSKRAQRNAEKFNAILSGKDSPWVRYEPPDVVRVPFEQLFLLKNHSALPLGLISGNDVPGVRISVMFSTKKEEMAEFYRVLTGKTPVCRSDKTGTSYIIYPIATHLELQLIYNSTIHTDPSSNVVTICVRIADHEKVSTALHQPLTSIDTGHWETCDPVGNRIRLFTPFE</sequence>
<keyword evidence="3" id="KW-1185">Reference proteome</keyword>
<gene>
    <name evidence="2" type="ORF">PACLA_8A070536</name>
</gene>
<protein>
    <submittedName>
        <fullName evidence="2">Uncharacterized protein</fullName>
    </submittedName>
</protein>
<dbReference type="AlphaFoldDB" id="A0A6S7G8L2"/>
<dbReference type="PANTHER" id="PTHR14715">
    <property type="entry name" value="FAM124 DOMAIN-CONTAINING PROTEIN-RELATED"/>
    <property type="match status" value="1"/>
</dbReference>
<organism evidence="2 3">
    <name type="scientific">Paramuricea clavata</name>
    <name type="common">Red gorgonian</name>
    <name type="synonym">Violescent sea-whip</name>
    <dbReference type="NCBI Taxonomy" id="317549"/>
    <lineage>
        <taxon>Eukaryota</taxon>
        <taxon>Metazoa</taxon>
        <taxon>Cnidaria</taxon>
        <taxon>Anthozoa</taxon>
        <taxon>Octocorallia</taxon>
        <taxon>Malacalcyonacea</taxon>
        <taxon>Plexauridae</taxon>
        <taxon>Paramuricea</taxon>
    </lineage>
</organism>
<accession>A0A6S7G8L2</accession>
<dbReference type="Pfam" id="PF15067">
    <property type="entry name" value="FAM124"/>
    <property type="match status" value="1"/>
</dbReference>
<name>A0A6S7G8L2_PARCT</name>
<dbReference type="OrthoDB" id="10011619at2759"/>
<dbReference type="PANTHER" id="PTHR14715:SF7">
    <property type="entry name" value="FAM124 DOMAIN-CONTAINING PROTEIN"/>
    <property type="match status" value="1"/>
</dbReference>